<dbReference type="RefSeq" id="WP_377713239.1">
    <property type="nucleotide sequence ID" value="NZ_JBHSMP010000020.1"/>
</dbReference>
<feature type="transmembrane region" description="Helical" evidence="7">
    <location>
        <begin position="86"/>
        <end position="106"/>
    </location>
</feature>
<comment type="caution">
    <text evidence="9">The sequence shown here is derived from an EMBL/GenBank/DDBJ whole genome shotgun (WGS) entry which is preliminary data.</text>
</comment>
<feature type="transmembrane region" description="Helical" evidence="7">
    <location>
        <begin position="225"/>
        <end position="243"/>
    </location>
</feature>
<gene>
    <name evidence="9" type="ORF">ACFPTO_17805</name>
</gene>
<dbReference type="Gene3D" id="1.20.1250.20">
    <property type="entry name" value="MFS general substrate transporter like domains"/>
    <property type="match status" value="2"/>
</dbReference>
<feature type="transmembrane region" description="Helical" evidence="7">
    <location>
        <begin position="147"/>
        <end position="165"/>
    </location>
</feature>
<feature type="transmembrane region" description="Helical" evidence="7">
    <location>
        <begin position="288"/>
        <end position="307"/>
    </location>
</feature>
<keyword evidence="5" id="KW-0534">Nitrate assimilation</keyword>
<feature type="transmembrane region" description="Helical" evidence="7">
    <location>
        <begin position="391"/>
        <end position="412"/>
    </location>
</feature>
<feature type="transmembrane region" description="Helical" evidence="7">
    <location>
        <begin position="61"/>
        <end position="79"/>
    </location>
</feature>
<sequence>MNLPSESARRGPAAPASVGIQAWSVLLVSTLAFLVCFVVWMMFGVLGVRLRDELGLNSTEFGLLTATPVLSGAIMRLPLGAWTDRFGGRIVMTSLLVVCAIPVYIVSYASQLWQFLLIGLFLGCVGASFAVGTPYVARFFPPERRGFAMGFFGAGTVGAAVNLFVTPSLEAAFGWRFVPRVYAVALLVTAVIFWLGSARDPGAGASKGSWAESFKVLRDPRVWRLCQYYSITFGGFTALSLWIPQYLKAEYGMTLVVAAAFAAGFSLPGSVLRAVGGLLADKFGAHNVTWWGLWVAWICLFILSYPPTDLVIHTISGDVTLHIYVPIAGFVVLAFLLGSVFAFGMASTFKYVADDFPTNMGVVTGIVGLAGGLGGFLLPIMFGALLDIFQVRSSCFMLLYGVVWVSLILMYVSEVRRTPVLEQPQH</sequence>
<keyword evidence="10" id="KW-1185">Reference proteome</keyword>
<reference evidence="10" key="1">
    <citation type="journal article" date="2019" name="Int. J. Syst. Evol. Microbiol.">
        <title>The Global Catalogue of Microorganisms (GCM) 10K type strain sequencing project: providing services to taxonomists for standard genome sequencing and annotation.</title>
        <authorList>
            <consortium name="The Broad Institute Genomics Platform"/>
            <consortium name="The Broad Institute Genome Sequencing Center for Infectious Disease"/>
            <person name="Wu L."/>
            <person name="Ma J."/>
        </authorList>
    </citation>
    <scope>NUCLEOTIDE SEQUENCE [LARGE SCALE GENOMIC DNA]</scope>
    <source>
        <strain evidence="10">CCUG 56042</strain>
    </source>
</reference>
<evidence type="ECO:0000256" key="4">
    <source>
        <dbReference type="ARBA" id="ARBA00022989"/>
    </source>
</evidence>
<keyword evidence="4 7" id="KW-1133">Transmembrane helix</keyword>
<dbReference type="Pfam" id="PF07690">
    <property type="entry name" value="MFS_1"/>
    <property type="match status" value="1"/>
</dbReference>
<evidence type="ECO:0000313" key="9">
    <source>
        <dbReference type="EMBL" id="MFC5430639.1"/>
    </source>
</evidence>
<proteinExistence type="inferred from homology"/>
<keyword evidence="6 7" id="KW-0472">Membrane</keyword>
<feature type="transmembrane region" description="Helical" evidence="7">
    <location>
        <begin position="361"/>
        <end position="385"/>
    </location>
</feature>
<protein>
    <submittedName>
        <fullName evidence="9">Nitrate/nitrite transporter</fullName>
    </submittedName>
</protein>
<dbReference type="InterPro" id="IPR011701">
    <property type="entry name" value="MFS"/>
</dbReference>
<dbReference type="InterPro" id="IPR020846">
    <property type="entry name" value="MFS_dom"/>
</dbReference>
<evidence type="ECO:0000259" key="8">
    <source>
        <dbReference type="PROSITE" id="PS50850"/>
    </source>
</evidence>
<dbReference type="EMBL" id="JBHSMP010000020">
    <property type="protein sequence ID" value="MFC5430639.1"/>
    <property type="molecule type" value="Genomic_DNA"/>
</dbReference>
<dbReference type="PANTHER" id="PTHR23515">
    <property type="entry name" value="HIGH-AFFINITY NITRATE TRANSPORTER 2.3"/>
    <property type="match status" value="1"/>
</dbReference>
<evidence type="ECO:0000256" key="2">
    <source>
        <dbReference type="ARBA" id="ARBA00008432"/>
    </source>
</evidence>
<feature type="transmembrane region" description="Helical" evidence="7">
    <location>
        <begin position="327"/>
        <end position="349"/>
    </location>
</feature>
<name>A0ABW0JC16_9BURK</name>
<evidence type="ECO:0000256" key="3">
    <source>
        <dbReference type="ARBA" id="ARBA00022692"/>
    </source>
</evidence>
<feature type="transmembrane region" description="Helical" evidence="7">
    <location>
        <begin position="177"/>
        <end position="197"/>
    </location>
</feature>
<comment type="subcellular location">
    <subcellularLocation>
        <location evidence="1">Membrane</location>
        <topology evidence="1">Multi-pass membrane protein</topology>
    </subcellularLocation>
</comment>
<feature type="transmembrane region" description="Helical" evidence="7">
    <location>
        <begin position="255"/>
        <end position="276"/>
    </location>
</feature>
<dbReference type="Proteomes" id="UP001596103">
    <property type="component" value="Unassembled WGS sequence"/>
</dbReference>
<evidence type="ECO:0000256" key="5">
    <source>
        <dbReference type="ARBA" id="ARBA00023063"/>
    </source>
</evidence>
<comment type="similarity">
    <text evidence="2">Belongs to the major facilitator superfamily. Nitrate/nitrite porter (TC 2.A.1.8) family.</text>
</comment>
<feature type="domain" description="Major facilitator superfamily (MFS) profile" evidence="8">
    <location>
        <begin position="24"/>
        <end position="418"/>
    </location>
</feature>
<feature type="transmembrane region" description="Helical" evidence="7">
    <location>
        <begin position="112"/>
        <end position="135"/>
    </location>
</feature>
<evidence type="ECO:0000256" key="6">
    <source>
        <dbReference type="ARBA" id="ARBA00023136"/>
    </source>
</evidence>
<organism evidence="9 10">
    <name type="scientific">Paraburkholderia denitrificans</name>
    <dbReference type="NCBI Taxonomy" id="694025"/>
    <lineage>
        <taxon>Bacteria</taxon>
        <taxon>Pseudomonadati</taxon>
        <taxon>Pseudomonadota</taxon>
        <taxon>Betaproteobacteria</taxon>
        <taxon>Burkholderiales</taxon>
        <taxon>Burkholderiaceae</taxon>
        <taxon>Paraburkholderia</taxon>
    </lineage>
</organism>
<accession>A0ABW0JC16</accession>
<evidence type="ECO:0000313" key="10">
    <source>
        <dbReference type="Proteomes" id="UP001596103"/>
    </source>
</evidence>
<keyword evidence="3 7" id="KW-0812">Transmembrane</keyword>
<evidence type="ECO:0000256" key="7">
    <source>
        <dbReference type="SAM" id="Phobius"/>
    </source>
</evidence>
<dbReference type="InterPro" id="IPR044772">
    <property type="entry name" value="NO3_transporter"/>
</dbReference>
<dbReference type="SUPFAM" id="SSF103473">
    <property type="entry name" value="MFS general substrate transporter"/>
    <property type="match status" value="1"/>
</dbReference>
<feature type="transmembrane region" description="Helical" evidence="7">
    <location>
        <begin position="20"/>
        <end position="41"/>
    </location>
</feature>
<dbReference type="InterPro" id="IPR036259">
    <property type="entry name" value="MFS_trans_sf"/>
</dbReference>
<evidence type="ECO:0000256" key="1">
    <source>
        <dbReference type="ARBA" id="ARBA00004141"/>
    </source>
</evidence>
<dbReference type="PROSITE" id="PS50850">
    <property type="entry name" value="MFS"/>
    <property type="match status" value="1"/>
</dbReference>